<dbReference type="SUPFAM" id="SSF52206">
    <property type="entry name" value="Hypothetical protein MTH538"/>
    <property type="match status" value="1"/>
</dbReference>
<accession>A0ABV5XET8</accession>
<dbReference type="RefSeq" id="WP_378374881.1">
    <property type="nucleotide sequence ID" value="NZ_JBHMAS010000031.1"/>
</dbReference>
<evidence type="ECO:0000259" key="1">
    <source>
        <dbReference type="Pfam" id="PF08937"/>
    </source>
</evidence>
<keyword evidence="3" id="KW-1185">Reference proteome</keyword>
<organism evidence="2 3">
    <name type="scientific">Rhodococcus baikonurensis</name>
    <dbReference type="NCBI Taxonomy" id="172041"/>
    <lineage>
        <taxon>Bacteria</taxon>
        <taxon>Bacillati</taxon>
        <taxon>Actinomycetota</taxon>
        <taxon>Actinomycetes</taxon>
        <taxon>Mycobacteriales</taxon>
        <taxon>Nocardiaceae</taxon>
        <taxon>Rhodococcus</taxon>
        <taxon>Rhodococcus erythropolis group</taxon>
    </lineage>
</organism>
<name>A0ABV5XET8_9NOCA</name>
<protein>
    <submittedName>
        <fullName evidence="2">TIR domain-containing protein</fullName>
    </submittedName>
</protein>
<dbReference type="Proteomes" id="UP001589587">
    <property type="component" value="Unassembled WGS sequence"/>
</dbReference>
<evidence type="ECO:0000313" key="3">
    <source>
        <dbReference type="Proteomes" id="UP001589587"/>
    </source>
</evidence>
<dbReference type="InterPro" id="IPR036490">
    <property type="entry name" value="ThsB_TIR-like_sf"/>
</dbReference>
<reference evidence="2 3" key="1">
    <citation type="submission" date="2024-09" db="EMBL/GenBank/DDBJ databases">
        <authorList>
            <person name="Sun Q."/>
            <person name="Mori K."/>
        </authorList>
    </citation>
    <scope>NUCLEOTIDE SEQUENCE [LARGE SCALE GENOMIC DNA]</scope>
    <source>
        <strain evidence="2 3">JCM 11411</strain>
    </source>
</reference>
<sequence length="162" mass="17857">MATRTVFYSFYYDGDVHRVQLVRNIGAIDGSPALGGQEWESVRSSSRQAVIKWIDDQMAYKRAVVVLIGQDTASRPWVKYEIEKAWEARKPLVGVRIHGLASMNGGAAQLGTDPFTSVVGSGIVPVFDPTRVDGYGNIDTKATYNNLARNLPGWVDRARARA</sequence>
<dbReference type="EMBL" id="JBHMAS010000031">
    <property type="protein sequence ID" value="MFB9780894.1"/>
    <property type="molecule type" value="Genomic_DNA"/>
</dbReference>
<feature type="domain" description="Thoeris protein ThsB TIR-like" evidence="1">
    <location>
        <begin position="7"/>
        <end position="100"/>
    </location>
</feature>
<evidence type="ECO:0000313" key="2">
    <source>
        <dbReference type="EMBL" id="MFB9780894.1"/>
    </source>
</evidence>
<comment type="caution">
    <text evidence="2">The sequence shown here is derived from an EMBL/GenBank/DDBJ whole genome shotgun (WGS) entry which is preliminary data.</text>
</comment>
<gene>
    <name evidence="2" type="ORF">ACFFQ6_14440</name>
</gene>
<dbReference type="Gene3D" id="3.40.50.9200">
    <property type="entry name" value="Hypothetical protein MTH538"/>
    <property type="match status" value="1"/>
</dbReference>
<proteinExistence type="predicted"/>
<dbReference type="InterPro" id="IPR015032">
    <property type="entry name" value="ThsB__TIR-like_domain"/>
</dbReference>
<dbReference type="Pfam" id="PF08937">
    <property type="entry name" value="ThsB_TIR"/>
    <property type="match status" value="1"/>
</dbReference>